<feature type="repeat" description="WD" evidence="1">
    <location>
        <begin position="381"/>
        <end position="423"/>
    </location>
</feature>
<dbReference type="OrthoDB" id="20669at2759"/>
<accession>G8YLQ8</accession>
<dbReference type="Proteomes" id="UP000005222">
    <property type="component" value="Chromosome F"/>
</dbReference>
<dbReference type="PANTHER" id="PTHR43991:SF12">
    <property type="entry name" value="WD REPEAT PROTEIN (AFU_ORTHOLOGUE AFUA_8G05640)"/>
    <property type="match status" value="1"/>
</dbReference>
<dbReference type="STRING" id="559304.G8YLQ8"/>
<dbReference type="InterPro" id="IPR036322">
    <property type="entry name" value="WD40_repeat_dom_sf"/>
</dbReference>
<evidence type="ECO:0000313" key="4">
    <source>
        <dbReference type="Proteomes" id="UP000005222"/>
    </source>
</evidence>
<dbReference type="Gene3D" id="2.130.10.10">
    <property type="entry name" value="YVTN repeat-like/Quinoprotein amine dehydrogenase"/>
    <property type="match status" value="1"/>
</dbReference>
<sequence length="533" mass="60374">MAVQLSEEQLGHFSSSIQETSDIRRGDTGILYGDRNIVTSGGQNHIPDTSSHEYELNQSESLSFLYNLLYDDSSELSKADILGILNSLKLRKDNSSFSVDGSPDTDNQGVSWPTGLREKFCRERERIGNRNWFHNIPNSREMMQEKLNLEMYNSRTEFFQFHKFYSKLKLHIIHFQLRNLVCACPSAENGVFYPSSHHYYYNQQTLYDNTESDECLNFFKVNRLMSDDLVNPIPEAKKLDCILDSRALRKNVNSRVSTMTCSNNLLACGTFEGGMILLDISDSQNSHVLREYSLTPSSDGITNHAVINNDKELIISCNDNSLRLIDIQSSRTRYMDLSFAINCLALNPFNSNECFVTGDHVDCFIIDKRSPVIDINKAQSFKGHMDYGFSCDWCPADENLLMSGNQDSCVKIWDKRNSKESLYCWNSSLGKSGNLGGPVRNCKFNRDGKFIVWAESLDHVGILETNDLIRNGNYLDRIQSVDFIGKCTGLNFSPIDSGNGEELIIGVSDCPLGGILSYRLQSSLKSLDFDFIF</sequence>
<dbReference type="PANTHER" id="PTHR43991">
    <property type="entry name" value="WD REPEAT PROTEIN (AFU_ORTHOLOGUE AFUA_8G05640)-RELATED"/>
    <property type="match status" value="1"/>
</dbReference>
<evidence type="ECO:0000256" key="1">
    <source>
        <dbReference type="PROSITE-ProRule" id="PRU00221"/>
    </source>
</evidence>
<dbReference type="OMA" id="HITHFQL"/>
<dbReference type="InterPro" id="IPR001680">
    <property type="entry name" value="WD40_rpt"/>
</dbReference>
<evidence type="ECO:0000313" key="3">
    <source>
        <dbReference type="EMBL" id="CCE88992.1"/>
    </source>
</evidence>
<gene>
    <name evidence="3" type="primary">Piso0_001787</name>
    <name evidence="3" type="ORF">GNLVRS01_PISO0F14063g</name>
</gene>
<keyword evidence="4" id="KW-1185">Reference proteome</keyword>
<dbReference type="EMBL" id="FO082054">
    <property type="protein sequence ID" value="CCE88992.1"/>
    <property type="molecule type" value="Genomic_DNA"/>
</dbReference>
<dbReference type="InterPro" id="IPR015943">
    <property type="entry name" value="WD40/YVTN_repeat-like_dom_sf"/>
</dbReference>
<proteinExistence type="predicted"/>
<evidence type="ECO:0000256" key="2">
    <source>
        <dbReference type="SAM" id="MobiDB-lite"/>
    </source>
</evidence>
<keyword evidence="1" id="KW-0853">WD repeat</keyword>
<feature type="region of interest" description="Disordered" evidence="2">
    <location>
        <begin position="1"/>
        <end position="20"/>
    </location>
</feature>
<dbReference type="PROSITE" id="PS50082">
    <property type="entry name" value="WD_REPEATS_2"/>
    <property type="match status" value="1"/>
</dbReference>
<dbReference type="HOGENOM" id="CLU_513889_0_0_1"/>
<dbReference type="InParanoid" id="G8YLQ8"/>
<protein>
    <submittedName>
        <fullName evidence="3">Piso0_001787 protein</fullName>
    </submittedName>
</protein>
<dbReference type="Pfam" id="PF00400">
    <property type="entry name" value="WD40"/>
    <property type="match status" value="1"/>
</dbReference>
<organism evidence="3 4">
    <name type="scientific">Pichia sorbitophila (strain ATCC MYA-4447 / BCRC 22081 / CBS 7064 / NBRC 10061 / NRRL Y-12695)</name>
    <name type="common">Hybrid yeast</name>
    <dbReference type="NCBI Taxonomy" id="559304"/>
    <lineage>
        <taxon>Eukaryota</taxon>
        <taxon>Fungi</taxon>
        <taxon>Dikarya</taxon>
        <taxon>Ascomycota</taxon>
        <taxon>Saccharomycotina</taxon>
        <taxon>Pichiomycetes</taxon>
        <taxon>Debaryomycetaceae</taxon>
        <taxon>Millerozyma</taxon>
    </lineage>
</organism>
<dbReference type="AlphaFoldDB" id="G8YLQ8"/>
<dbReference type="eggNOG" id="ENOG502QPI7">
    <property type="taxonomic scope" value="Eukaryota"/>
</dbReference>
<name>G8YLQ8_PICSO</name>
<dbReference type="SMART" id="SM00320">
    <property type="entry name" value="WD40"/>
    <property type="match status" value="2"/>
</dbReference>
<dbReference type="SUPFAM" id="SSF50978">
    <property type="entry name" value="WD40 repeat-like"/>
    <property type="match status" value="1"/>
</dbReference>
<reference evidence="3 4" key="1">
    <citation type="journal article" date="2012" name="G3 (Bethesda)">
        <title>Pichia sorbitophila, an interspecies yeast hybrid reveals early steps of genome resolution following polyploidization.</title>
        <authorList>
            <person name="Leh Louis V."/>
            <person name="Despons L."/>
            <person name="Friedrich A."/>
            <person name="Martin T."/>
            <person name="Durrens P."/>
            <person name="Casaregola S."/>
            <person name="Neuveglise C."/>
            <person name="Fairhead C."/>
            <person name="Marck C."/>
            <person name="Cruz J.A."/>
            <person name="Straub M.L."/>
            <person name="Kugler V."/>
            <person name="Sacerdot C."/>
            <person name="Uzunov Z."/>
            <person name="Thierry A."/>
            <person name="Weiss S."/>
            <person name="Bleykasten C."/>
            <person name="De Montigny J."/>
            <person name="Jacques N."/>
            <person name="Jung P."/>
            <person name="Lemaire M."/>
            <person name="Mallet S."/>
            <person name="Morel G."/>
            <person name="Richard G.F."/>
            <person name="Sarkar A."/>
            <person name="Savel G."/>
            <person name="Schacherer J."/>
            <person name="Seret M.L."/>
            <person name="Talla E."/>
            <person name="Samson G."/>
            <person name="Jubin C."/>
            <person name="Poulain J."/>
            <person name="Vacherie B."/>
            <person name="Barbe V."/>
            <person name="Pelletier E."/>
            <person name="Sherman D.J."/>
            <person name="Westhof E."/>
            <person name="Weissenbach J."/>
            <person name="Baret P.V."/>
            <person name="Wincker P."/>
            <person name="Gaillardin C."/>
            <person name="Dujon B."/>
            <person name="Souciet J.L."/>
        </authorList>
    </citation>
    <scope>NUCLEOTIDE SEQUENCE [LARGE SCALE GENOMIC DNA]</scope>
    <source>
        <strain evidence="4">ATCC MYA-4447 / BCRC 22081 / CBS 7064 / NBRC 10061 / NRRL Y-12695</strain>
    </source>
</reference>